<feature type="repeat" description="ANK" evidence="3">
    <location>
        <begin position="187"/>
        <end position="219"/>
    </location>
</feature>
<dbReference type="SMART" id="SM00248">
    <property type="entry name" value="ANK"/>
    <property type="match status" value="5"/>
</dbReference>
<dbReference type="SUPFAM" id="SSF48403">
    <property type="entry name" value="Ankyrin repeat"/>
    <property type="match status" value="1"/>
</dbReference>
<dbReference type="AlphaFoldDB" id="A0A6G1HJZ7"/>
<keyword evidence="2 3" id="KW-0040">ANK repeat</keyword>
<feature type="repeat" description="ANK" evidence="3">
    <location>
        <begin position="154"/>
        <end position="186"/>
    </location>
</feature>
<dbReference type="Gene3D" id="1.25.40.20">
    <property type="entry name" value="Ankyrin repeat-containing domain"/>
    <property type="match status" value="1"/>
</dbReference>
<dbReference type="PANTHER" id="PTHR24171:SF9">
    <property type="entry name" value="ANKYRIN REPEAT DOMAIN-CONTAINING PROTEIN 39"/>
    <property type="match status" value="1"/>
</dbReference>
<dbReference type="EMBL" id="ML996707">
    <property type="protein sequence ID" value="KAF2396312.1"/>
    <property type="molecule type" value="Genomic_DNA"/>
</dbReference>
<dbReference type="PROSITE" id="PS50088">
    <property type="entry name" value="ANK_REPEAT"/>
    <property type="match status" value="3"/>
</dbReference>
<sequence length="322" mass="33944">MAKFPALRRKITFHRSVRRKTDPSFSVYVANGPAYYEYTDASDPALAARFSFHDPTSPILRQSKFPVELSYSDNRRSEDRRSSTDSTLAAHPLPVFRLSSTTSPPRLASPPPRRILHRRTPSLPDALLAAASAGDAPLIGRLLSAGASAKRKSGGTAPLHAAAAGGHVAAVKNLVLHGAEVDGVDGDGRTALHHASMAGRGRVVGILLGMGARTDVVDRKGRTALHYAVEAAEEEEVDEGLGRLRFSYSFGGSEGGSRRSSRTSVGSTGSAVGRDVVGLLMRAGAATGMRDREGDTPLDVALRSGRVGDMNALIEVGGRVTA</sequence>
<evidence type="ECO:0000313" key="5">
    <source>
        <dbReference type="EMBL" id="KAF2396312.1"/>
    </source>
</evidence>
<protein>
    <submittedName>
        <fullName evidence="5">Ankyrin</fullName>
    </submittedName>
</protein>
<feature type="region of interest" description="Disordered" evidence="4">
    <location>
        <begin position="71"/>
        <end position="118"/>
    </location>
</feature>
<dbReference type="PANTHER" id="PTHR24171">
    <property type="entry name" value="ANKYRIN REPEAT DOMAIN-CONTAINING PROTEIN 39-RELATED"/>
    <property type="match status" value="1"/>
</dbReference>
<dbReference type="PROSITE" id="PS50297">
    <property type="entry name" value="ANK_REP_REGION"/>
    <property type="match status" value="3"/>
</dbReference>
<dbReference type="InterPro" id="IPR002110">
    <property type="entry name" value="Ankyrin_rpt"/>
</dbReference>
<evidence type="ECO:0000313" key="6">
    <source>
        <dbReference type="Proteomes" id="UP000799640"/>
    </source>
</evidence>
<gene>
    <name evidence="5" type="ORF">EJ06DRAFT_234509</name>
</gene>
<evidence type="ECO:0000256" key="2">
    <source>
        <dbReference type="ARBA" id="ARBA00023043"/>
    </source>
</evidence>
<dbReference type="Pfam" id="PF12796">
    <property type="entry name" value="Ank_2"/>
    <property type="match status" value="1"/>
</dbReference>
<keyword evidence="1" id="KW-0677">Repeat</keyword>
<proteinExistence type="predicted"/>
<accession>A0A6G1HJZ7</accession>
<evidence type="ECO:0000256" key="3">
    <source>
        <dbReference type="PROSITE-ProRule" id="PRU00023"/>
    </source>
</evidence>
<dbReference type="Proteomes" id="UP000799640">
    <property type="component" value="Unassembled WGS sequence"/>
</dbReference>
<evidence type="ECO:0000256" key="4">
    <source>
        <dbReference type="SAM" id="MobiDB-lite"/>
    </source>
</evidence>
<keyword evidence="6" id="KW-1185">Reference proteome</keyword>
<reference evidence="5" key="1">
    <citation type="journal article" date="2020" name="Stud. Mycol.">
        <title>101 Dothideomycetes genomes: a test case for predicting lifestyles and emergence of pathogens.</title>
        <authorList>
            <person name="Haridas S."/>
            <person name="Albert R."/>
            <person name="Binder M."/>
            <person name="Bloem J."/>
            <person name="Labutti K."/>
            <person name="Salamov A."/>
            <person name="Andreopoulos B."/>
            <person name="Baker S."/>
            <person name="Barry K."/>
            <person name="Bills G."/>
            <person name="Bluhm B."/>
            <person name="Cannon C."/>
            <person name="Castanera R."/>
            <person name="Culley D."/>
            <person name="Daum C."/>
            <person name="Ezra D."/>
            <person name="Gonzalez J."/>
            <person name="Henrissat B."/>
            <person name="Kuo A."/>
            <person name="Liang C."/>
            <person name="Lipzen A."/>
            <person name="Lutzoni F."/>
            <person name="Magnuson J."/>
            <person name="Mondo S."/>
            <person name="Nolan M."/>
            <person name="Ohm R."/>
            <person name="Pangilinan J."/>
            <person name="Park H.-J."/>
            <person name="Ramirez L."/>
            <person name="Alfaro M."/>
            <person name="Sun H."/>
            <person name="Tritt A."/>
            <person name="Yoshinaga Y."/>
            <person name="Zwiers L.-H."/>
            <person name="Turgeon B."/>
            <person name="Goodwin S."/>
            <person name="Spatafora J."/>
            <person name="Crous P."/>
            <person name="Grigoriev I."/>
        </authorList>
    </citation>
    <scope>NUCLEOTIDE SEQUENCE</scope>
    <source>
        <strain evidence="5">CBS 262.69</strain>
    </source>
</reference>
<feature type="compositionally biased region" description="Basic and acidic residues" evidence="4">
    <location>
        <begin position="73"/>
        <end position="83"/>
    </location>
</feature>
<dbReference type="InterPro" id="IPR036770">
    <property type="entry name" value="Ankyrin_rpt-contain_sf"/>
</dbReference>
<feature type="repeat" description="ANK" evidence="3">
    <location>
        <begin position="293"/>
        <end position="322"/>
    </location>
</feature>
<evidence type="ECO:0000256" key="1">
    <source>
        <dbReference type="ARBA" id="ARBA00022737"/>
    </source>
</evidence>
<dbReference type="OrthoDB" id="5337793at2759"/>
<name>A0A6G1HJZ7_9PEZI</name>
<organism evidence="5 6">
    <name type="scientific">Trichodelitschia bisporula</name>
    <dbReference type="NCBI Taxonomy" id="703511"/>
    <lineage>
        <taxon>Eukaryota</taxon>
        <taxon>Fungi</taxon>
        <taxon>Dikarya</taxon>
        <taxon>Ascomycota</taxon>
        <taxon>Pezizomycotina</taxon>
        <taxon>Dothideomycetes</taxon>
        <taxon>Dothideomycetes incertae sedis</taxon>
        <taxon>Phaeotrichales</taxon>
        <taxon>Phaeotrichaceae</taxon>
        <taxon>Trichodelitschia</taxon>
    </lineage>
</organism>